<dbReference type="SFLD" id="SFLDG01020">
    <property type="entry name" value="Terpene_Cyclase_Like_2"/>
    <property type="match status" value="1"/>
</dbReference>
<comment type="cofactor">
    <cofactor evidence="1 4">
        <name>Mg(2+)</name>
        <dbReference type="ChEBI" id="CHEBI:18420"/>
    </cofactor>
</comment>
<sequence length="359" mass="40726">MADQINDLLSRLSGKELHVPDLLTLLGDWQTDINPHLDQLRQRVRPMLEASVINNPEKISKVIDYDFALLACLICPNAGWEEIQSFAVFLIWIFVWDDDLDLAEPSIAGTKSEAAAYCRKSAESAQMSLGLSPPEGNIEVKMRSPFPIMDLFDKFASSLVNGTDQVHRQRLFAEIEFYISEVVIEHARQHDRALPNVDEYLQMRMGTSGMLVFLAFSDYMNKMRLPEWIMQADEMTILKNETTKLAMFVNDIYSLQKEIMSGAPQNIVPILLNTSSTTTLAECMDELTTMICDSVQNFEKALCNLDATTREDRTLHNDLHVYADNCRTLVTGLIEWSKKTTRYSLGQYEVRGGGLKIPL</sequence>
<dbReference type="EMBL" id="CABFOC020000062">
    <property type="protein sequence ID" value="CAH0055847.1"/>
    <property type="molecule type" value="Genomic_DNA"/>
</dbReference>
<dbReference type="OrthoDB" id="2861623at2759"/>
<dbReference type="AlphaFoldDB" id="A0A9N9ZG77"/>
<keyword evidence="4" id="KW-0479">Metal-binding</keyword>
<proteinExistence type="inferred from homology"/>
<comment type="caution">
    <text evidence="5">The sequence shown here is derived from an EMBL/GenBank/DDBJ whole genome shotgun (WGS) entry which is preliminary data.</text>
</comment>
<dbReference type="InterPro" id="IPR008949">
    <property type="entry name" value="Isoprenoid_synthase_dom_sf"/>
</dbReference>
<name>A0A9N9ZG77_9HYPO</name>
<dbReference type="PANTHER" id="PTHR35201:SF4">
    <property type="entry name" value="BETA-PINACENE SYNTHASE-RELATED"/>
    <property type="match status" value="1"/>
</dbReference>
<dbReference type="EC" id="4.2.3.-" evidence="4"/>
<evidence type="ECO:0000313" key="6">
    <source>
        <dbReference type="Proteomes" id="UP000775872"/>
    </source>
</evidence>
<dbReference type="PANTHER" id="PTHR35201">
    <property type="entry name" value="TERPENE SYNTHASE"/>
    <property type="match status" value="1"/>
</dbReference>
<dbReference type="Proteomes" id="UP000775872">
    <property type="component" value="Unassembled WGS sequence"/>
</dbReference>
<dbReference type="InterPro" id="IPR034686">
    <property type="entry name" value="Terpene_cyclase-like_2"/>
</dbReference>
<keyword evidence="4" id="KW-0456">Lyase</keyword>
<evidence type="ECO:0000313" key="5">
    <source>
        <dbReference type="EMBL" id="CAH0055847.1"/>
    </source>
</evidence>
<dbReference type="SUPFAM" id="SSF48576">
    <property type="entry name" value="Terpenoid synthases"/>
    <property type="match status" value="1"/>
</dbReference>
<organism evidence="5 6">
    <name type="scientific">Clonostachys solani</name>
    <dbReference type="NCBI Taxonomy" id="160281"/>
    <lineage>
        <taxon>Eukaryota</taxon>
        <taxon>Fungi</taxon>
        <taxon>Dikarya</taxon>
        <taxon>Ascomycota</taxon>
        <taxon>Pezizomycotina</taxon>
        <taxon>Sordariomycetes</taxon>
        <taxon>Hypocreomycetidae</taxon>
        <taxon>Hypocreales</taxon>
        <taxon>Bionectriaceae</taxon>
        <taxon>Clonostachys</taxon>
    </lineage>
</organism>
<evidence type="ECO:0000256" key="3">
    <source>
        <dbReference type="ARBA" id="ARBA00022842"/>
    </source>
</evidence>
<dbReference type="GO" id="GO:0008299">
    <property type="term" value="P:isoprenoid biosynthetic process"/>
    <property type="evidence" value="ECO:0007669"/>
    <property type="project" value="UniProtKB-ARBA"/>
</dbReference>
<comment type="similarity">
    <text evidence="2 4">Belongs to the terpene synthase family.</text>
</comment>
<dbReference type="GO" id="GO:0010333">
    <property type="term" value="F:terpene synthase activity"/>
    <property type="evidence" value="ECO:0007669"/>
    <property type="project" value="InterPro"/>
</dbReference>
<dbReference type="Pfam" id="PF19086">
    <property type="entry name" value="Terpene_syn_C_2"/>
    <property type="match status" value="1"/>
</dbReference>
<gene>
    <name evidence="5" type="ORF">CSOL1703_00018008</name>
</gene>
<evidence type="ECO:0000256" key="4">
    <source>
        <dbReference type="RuleBase" id="RU366034"/>
    </source>
</evidence>
<keyword evidence="3 4" id="KW-0460">Magnesium</keyword>
<accession>A0A9N9ZG77</accession>
<dbReference type="Gene3D" id="1.10.600.10">
    <property type="entry name" value="Farnesyl Diphosphate Synthase"/>
    <property type="match status" value="1"/>
</dbReference>
<protein>
    <recommendedName>
        <fullName evidence="4">Terpene synthase</fullName>
        <ecNumber evidence="4">4.2.3.-</ecNumber>
    </recommendedName>
</protein>
<dbReference type="SFLD" id="SFLDS00005">
    <property type="entry name" value="Isoprenoid_Synthase_Type_I"/>
    <property type="match status" value="1"/>
</dbReference>
<evidence type="ECO:0000256" key="2">
    <source>
        <dbReference type="ARBA" id="ARBA00006333"/>
    </source>
</evidence>
<evidence type="ECO:0000256" key="1">
    <source>
        <dbReference type="ARBA" id="ARBA00001946"/>
    </source>
</evidence>
<reference evidence="5" key="1">
    <citation type="submission" date="2021-10" db="EMBL/GenBank/DDBJ databases">
        <authorList>
            <person name="Piombo E."/>
        </authorList>
    </citation>
    <scope>NUCLEOTIDE SEQUENCE</scope>
</reference>
<keyword evidence="6" id="KW-1185">Reference proteome</keyword>
<dbReference type="GO" id="GO:0046872">
    <property type="term" value="F:metal ion binding"/>
    <property type="evidence" value="ECO:0007669"/>
    <property type="project" value="UniProtKB-KW"/>
</dbReference>